<evidence type="ECO:0000256" key="1">
    <source>
        <dbReference type="SAM" id="MobiDB-lite"/>
    </source>
</evidence>
<evidence type="ECO:0000313" key="3">
    <source>
        <dbReference type="Proteomes" id="UP000694567"/>
    </source>
</evidence>
<proteinExistence type="predicted"/>
<feature type="compositionally biased region" description="Basic and acidic residues" evidence="1">
    <location>
        <begin position="170"/>
        <end position="186"/>
    </location>
</feature>
<protein>
    <submittedName>
        <fullName evidence="2">Uncharacterized protein</fullName>
    </submittedName>
</protein>
<dbReference type="AlphaFoldDB" id="A0A8C0FP84"/>
<feature type="region of interest" description="Disordered" evidence="1">
    <location>
        <begin position="163"/>
        <end position="186"/>
    </location>
</feature>
<dbReference type="Ensembl" id="ENSBOBT00000022949.1">
    <property type="protein sequence ID" value="ENSBOBP00000022442.1"/>
    <property type="gene ID" value="ENSBOBG00000013521.1"/>
</dbReference>
<organism evidence="2 3">
    <name type="scientific">Bubo bubo</name>
    <name type="common">Eurasian eagle-owl</name>
    <name type="synonym">Strix bubo</name>
    <dbReference type="NCBI Taxonomy" id="30461"/>
    <lineage>
        <taxon>Eukaryota</taxon>
        <taxon>Metazoa</taxon>
        <taxon>Chordata</taxon>
        <taxon>Craniata</taxon>
        <taxon>Vertebrata</taxon>
        <taxon>Euteleostomi</taxon>
        <taxon>Archelosauria</taxon>
        <taxon>Archosauria</taxon>
        <taxon>Dinosauria</taxon>
        <taxon>Saurischia</taxon>
        <taxon>Theropoda</taxon>
        <taxon>Coelurosauria</taxon>
        <taxon>Aves</taxon>
        <taxon>Neognathae</taxon>
        <taxon>Neoaves</taxon>
        <taxon>Telluraves</taxon>
        <taxon>Strigiformes</taxon>
        <taxon>Strigidae</taxon>
        <taxon>Bubo</taxon>
    </lineage>
</organism>
<evidence type="ECO:0000313" key="2">
    <source>
        <dbReference type="Ensembl" id="ENSBOBP00000022442.1"/>
    </source>
</evidence>
<name>A0A8C0FP84_BUBBB</name>
<keyword evidence="3" id="KW-1185">Reference proteome</keyword>
<feature type="region of interest" description="Disordered" evidence="1">
    <location>
        <begin position="35"/>
        <end position="59"/>
    </location>
</feature>
<reference evidence="2" key="1">
    <citation type="submission" date="2025-08" db="UniProtKB">
        <authorList>
            <consortium name="Ensembl"/>
        </authorList>
    </citation>
    <scope>IDENTIFICATION</scope>
</reference>
<accession>A0A8C0FP84</accession>
<sequence>MPNRVRYSNSSFMSPSPSLASLFWDSFGSWRSRSIRSRPPASSHGICEGREEHQPLPQGRGVSWGRALVVLPNTDEQTYLPSTDLYGAEPQQCQHGEEVQERSSRSDAVRAWSWGHNSISCTSAETVCIPTLQSAKLPKNLKPQDNYFGFDLWPESSIGTLKAPSLRDLTSSDHQTRPPEENTVHS</sequence>
<dbReference type="Proteomes" id="UP000694567">
    <property type="component" value="Unplaced"/>
</dbReference>
<reference evidence="2" key="2">
    <citation type="submission" date="2025-09" db="UniProtKB">
        <authorList>
            <consortium name="Ensembl"/>
        </authorList>
    </citation>
    <scope>IDENTIFICATION</scope>
</reference>